<dbReference type="InterPro" id="IPR005829">
    <property type="entry name" value="Sugar_transporter_CS"/>
</dbReference>
<feature type="domain" description="Luciferase-like" evidence="9">
    <location>
        <begin position="15"/>
        <end position="232"/>
    </location>
</feature>
<evidence type="ECO:0000256" key="4">
    <source>
        <dbReference type="ARBA" id="ARBA00022692"/>
    </source>
</evidence>
<dbReference type="RefSeq" id="WP_091604084.1">
    <property type="nucleotide sequence ID" value="NZ_FMCX01000001.1"/>
</dbReference>
<dbReference type="Gene3D" id="3.20.20.30">
    <property type="entry name" value="Luciferase-like domain"/>
    <property type="match status" value="1"/>
</dbReference>
<dbReference type="Proteomes" id="UP000199504">
    <property type="component" value="Unassembled WGS sequence"/>
</dbReference>
<keyword evidence="6" id="KW-0560">Oxidoreductase</keyword>
<dbReference type="PANTHER" id="PTHR42847">
    <property type="entry name" value="ALKANESULFONATE MONOOXYGENASE"/>
    <property type="match status" value="1"/>
</dbReference>
<keyword evidence="2" id="KW-0285">Flavoprotein</keyword>
<dbReference type="STRING" id="262898.GA0070564_1011409"/>
<keyword evidence="7 10" id="KW-0503">Monooxygenase</keyword>
<evidence type="ECO:0000256" key="7">
    <source>
        <dbReference type="ARBA" id="ARBA00023033"/>
    </source>
</evidence>
<name>A0A1C4VS01_9ACTN</name>
<dbReference type="GO" id="GO:0046306">
    <property type="term" value="P:alkanesulfonate catabolic process"/>
    <property type="evidence" value="ECO:0007669"/>
    <property type="project" value="TreeGrafter"/>
</dbReference>
<dbReference type="InterPro" id="IPR011251">
    <property type="entry name" value="Luciferase-like_dom"/>
</dbReference>
<evidence type="ECO:0000256" key="8">
    <source>
        <dbReference type="ARBA" id="ARBA00023136"/>
    </source>
</evidence>
<dbReference type="PANTHER" id="PTHR42847:SF4">
    <property type="entry name" value="ALKANESULFONATE MONOOXYGENASE-RELATED"/>
    <property type="match status" value="1"/>
</dbReference>
<dbReference type="GO" id="GO:0022857">
    <property type="term" value="F:transmembrane transporter activity"/>
    <property type="evidence" value="ECO:0007669"/>
    <property type="project" value="InterPro"/>
</dbReference>
<dbReference type="AlphaFoldDB" id="A0A1C4VS01"/>
<keyword evidence="4" id="KW-0812">Transmembrane</keyword>
<accession>A0A1C4VS01</accession>
<proteinExistence type="predicted"/>
<dbReference type="OrthoDB" id="7374740at2"/>
<dbReference type="InterPro" id="IPR036661">
    <property type="entry name" value="Luciferase-like_sf"/>
</dbReference>
<keyword evidence="5" id="KW-1133">Transmembrane helix</keyword>
<organism evidence="10 11">
    <name type="scientific">Micromonospora mirobrigensis</name>
    <dbReference type="NCBI Taxonomy" id="262898"/>
    <lineage>
        <taxon>Bacteria</taxon>
        <taxon>Bacillati</taxon>
        <taxon>Actinomycetota</taxon>
        <taxon>Actinomycetes</taxon>
        <taxon>Micromonosporales</taxon>
        <taxon>Micromonosporaceae</taxon>
        <taxon>Micromonospora</taxon>
    </lineage>
</organism>
<evidence type="ECO:0000256" key="1">
    <source>
        <dbReference type="ARBA" id="ARBA00004141"/>
    </source>
</evidence>
<evidence type="ECO:0000256" key="6">
    <source>
        <dbReference type="ARBA" id="ARBA00023002"/>
    </source>
</evidence>
<dbReference type="SUPFAM" id="SSF51679">
    <property type="entry name" value="Bacterial luciferase-like"/>
    <property type="match status" value="1"/>
</dbReference>
<reference evidence="11" key="1">
    <citation type="submission" date="2016-06" db="EMBL/GenBank/DDBJ databases">
        <authorList>
            <person name="Varghese N."/>
            <person name="Submissions Spin"/>
        </authorList>
    </citation>
    <scope>NUCLEOTIDE SEQUENCE [LARGE SCALE GENOMIC DNA]</scope>
    <source>
        <strain evidence="11">DSM 44830</strain>
    </source>
</reference>
<protein>
    <submittedName>
        <fullName evidence="10">Luciferase-like monooxygenase</fullName>
    </submittedName>
</protein>
<evidence type="ECO:0000256" key="5">
    <source>
        <dbReference type="ARBA" id="ARBA00022989"/>
    </source>
</evidence>
<evidence type="ECO:0000313" key="10">
    <source>
        <dbReference type="EMBL" id="SCE86737.1"/>
    </source>
</evidence>
<dbReference type="Pfam" id="PF00296">
    <property type="entry name" value="Bac_luciferase"/>
    <property type="match status" value="1"/>
</dbReference>
<evidence type="ECO:0000313" key="11">
    <source>
        <dbReference type="Proteomes" id="UP000199504"/>
    </source>
</evidence>
<evidence type="ECO:0000256" key="2">
    <source>
        <dbReference type="ARBA" id="ARBA00022630"/>
    </source>
</evidence>
<keyword evidence="11" id="KW-1185">Reference proteome</keyword>
<dbReference type="GO" id="GO:0008726">
    <property type="term" value="F:alkanesulfonate monooxygenase activity"/>
    <property type="evidence" value="ECO:0007669"/>
    <property type="project" value="TreeGrafter"/>
</dbReference>
<keyword evidence="8" id="KW-0472">Membrane</keyword>
<dbReference type="PROSITE" id="PS00217">
    <property type="entry name" value="SUGAR_TRANSPORT_2"/>
    <property type="match status" value="1"/>
</dbReference>
<keyword evidence="3" id="KW-0288">FMN</keyword>
<sequence>MPGGVPGGGRTLAIMRIGIVILPDQRWSRSRLRWRQADEWGFDHAWTYDHLGWRDLVDGPWFDSMATLTAAATVTSRIRLGTLVASPNFRHPAAFARQVTALDDVSDGRVLLGLGAGGIGFDSAVLGGETLPPRQRVDRFAEFTELLDLILRDDGTTWRGSWFTAVDARNNPGCVQQPRVPFVLAANGPRSMRLVARFGQAWVTTGTGEEDLEAWWEGVATLCARMDRTLAEAGRNPATLDRHLSLDAAPVFSLRSADFFAEQVARAAALGFTDVITHWPRESSWYAGDEAVLVDVATRLLPELRRG</sequence>
<dbReference type="InterPro" id="IPR050172">
    <property type="entry name" value="SsuD_RutA_monooxygenase"/>
</dbReference>
<comment type="subcellular location">
    <subcellularLocation>
        <location evidence="1">Membrane</location>
        <topology evidence="1">Multi-pass membrane protein</topology>
    </subcellularLocation>
</comment>
<gene>
    <name evidence="10" type="ORF">GA0070564_1011409</name>
</gene>
<dbReference type="GO" id="GO:0016020">
    <property type="term" value="C:membrane"/>
    <property type="evidence" value="ECO:0007669"/>
    <property type="project" value="UniProtKB-SubCell"/>
</dbReference>
<dbReference type="EMBL" id="FMCX01000001">
    <property type="protein sequence ID" value="SCE86737.1"/>
    <property type="molecule type" value="Genomic_DNA"/>
</dbReference>
<evidence type="ECO:0000259" key="9">
    <source>
        <dbReference type="Pfam" id="PF00296"/>
    </source>
</evidence>
<evidence type="ECO:0000256" key="3">
    <source>
        <dbReference type="ARBA" id="ARBA00022643"/>
    </source>
</evidence>